<dbReference type="EMBL" id="KQ971371">
    <property type="protein sequence ID" value="EFA09497.1"/>
    <property type="molecule type" value="Genomic_DNA"/>
</dbReference>
<name>D6X1H6_TRICA</name>
<reference evidence="1 2" key="2">
    <citation type="journal article" date="2010" name="Nucleic Acids Res.">
        <title>BeetleBase in 2010: revisions to provide comprehensive genomic information for Tribolium castaneum.</title>
        <authorList>
            <person name="Kim H.S."/>
            <person name="Murphy T."/>
            <person name="Xia J."/>
            <person name="Caragea D."/>
            <person name="Park Y."/>
            <person name="Beeman R.W."/>
            <person name="Lorenzen M.D."/>
            <person name="Butcher S."/>
            <person name="Manak J.R."/>
            <person name="Brown S.J."/>
        </authorList>
    </citation>
    <scope>GENOME REANNOTATION</scope>
    <source>
        <strain evidence="1 2">Georgia GA2</strain>
    </source>
</reference>
<reference evidence="1 2" key="1">
    <citation type="journal article" date="2008" name="Nature">
        <title>The genome of the model beetle and pest Tribolium castaneum.</title>
        <authorList>
            <consortium name="Tribolium Genome Sequencing Consortium"/>
            <person name="Richards S."/>
            <person name="Gibbs R.A."/>
            <person name="Weinstock G.M."/>
            <person name="Brown S.J."/>
            <person name="Denell R."/>
            <person name="Beeman R.W."/>
            <person name="Gibbs R."/>
            <person name="Beeman R.W."/>
            <person name="Brown S.J."/>
            <person name="Bucher G."/>
            <person name="Friedrich M."/>
            <person name="Grimmelikhuijzen C.J."/>
            <person name="Klingler M."/>
            <person name="Lorenzen M."/>
            <person name="Richards S."/>
            <person name="Roth S."/>
            <person name="Schroder R."/>
            <person name="Tautz D."/>
            <person name="Zdobnov E.M."/>
            <person name="Muzny D."/>
            <person name="Gibbs R.A."/>
            <person name="Weinstock G.M."/>
            <person name="Attaway T."/>
            <person name="Bell S."/>
            <person name="Buhay C.J."/>
            <person name="Chandrabose M.N."/>
            <person name="Chavez D."/>
            <person name="Clerk-Blankenburg K.P."/>
            <person name="Cree A."/>
            <person name="Dao M."/>
            <person name="Davis C."/>
            <person name="Chacko J."/>
            <person name="Dinh H."/>
            <person name="Dugan-Rocha S."/>
            <person name="Fowler G."/>
            <person name="Garner T.T."/>
            <person name="Garnes J."/>
            <person name="Gnirke A."/>
            <person name="Hawes A."/>
            <person name="Hernandez J."/>
            <person name="Hines S."/>
            <person name="Holder M."/>
            <person name="Hume J."/>
            <person name="Jhangiani S.N."/>
            <person name="Joshi V."/>
            <person name="Khan Z.M."/>
            <person name="Jackson L."/>
            <person name="Kovar C."/>
            <person name="Kowis A."/>
            <person name="Lee S."/>
            <person name="Lewis L.R."/>
            <person name="Margolis J."/>
            <person name="Morgan M."/>
            <person name="Nazareth L.V."/>
            <person name="Nguyen N."/>
            <person name="Okwuonu G."/>
            <person name="Parker D."/>
            <person name="Richards S."/>
            <person name="Ruiz S.J."/>
            <person name="Santibanez J."/>
            <person name="Savard J."/>
            <person name="Scherer S.E."/>
            <person name="Schneider B."/>
            <person name="Sodergren E."/>
            <person name="Tautz D."/>
            <person name="Vattahil S."/>
            <person name="Villasana D."/>
            <person name="White C.S."/>
            <person name="Wright R."/>
            <person name="Park Y."/>
            <person name="Beeman R.W."/>
            <person name="Lord J."/>
            <person name="Oppert B."/>
            <person name="Lorenzen M."/>
            <person name="Brown S."/>
            <person name="Wang L."/>
            <person name="Savard J."/>
            <person name="Tautz D."/>
            <person name="Richards S."/>
            <person name="Weinstock G."/>
            <person name="Gibbs R.A."/>
            <person name="Liu Y."/>
            <person name="Worley K."/>
            <person name="Weinstock G."/>
            <person name="Elsik C.G."/>
            <person name="Reese J.T."/>
            <person name="Elhaik E."/>
            <person name="Landan G."/>
            <person name="Graur D."/>
            <person name="Arensburger P."/>
            <person name="Atkinson P."/>
            <person name="Beeman R.W."/>
            <person name="Beidler J."/>
            <person name="Brown S.J."/>
            <person name="Demuth J.P."/>
            <person name="Drury D.W."/>
            <person name="Du Y.Z."/>
            <person name="Fujiwara H."/>
            <person name="Lorenzen M."/>
            <person name="Maselli V."/>
            <person name="Osanai M."/>
            <person name="Park Y."/>
            <person name="Robertson H.M."/>
            <person name="Tu Z."/>
            <person name="Wang J.J."/>
            <person name="Wang S."/>
            <person name="Richards S."/>
            <person name="Song H."/>
            <person name="Zhang L."/>
            <person name="Sodergren E."/>
            <person name="Werner D."/>
            <person name="Stanke M."/>
            <person name="Morgenstern B."/>
            <person name="Solovyev V."/>
            <person name="Kosarev P."/>
            <person name="Brown G."/>
            <person name="Chen H.C."/>
            <person name="Ermolaeva O."/>
            <person name="Hlavina W."/>
            <person name="Kapustin Y."/>
            <person name="Kiryutin B."/>
            <person name="Kitts P."/>
            <person name="Maglott D."/>
            <person name="Pruitt K."/>
            <person name="Sapojnikov V."/>
            <person name="Souvorov A."/>
            <person name="Mackey A.J."/>
            <person name="Waterhouse R.M."/>
            <person name="Wyder S."/>
            <person name="Zdobnov E.M."/>
            <person name="Zdobnov E.M."/>
            <person name="Wyder S."/>
            <person name="Kriventseva E.V."/>
            <person name="Kadowaki T."/>
            <person name="Bork P."/>
            <person name="Aranda M."/>
            <person name="Bao R."/>
            <person name="Beermann A."/>
            <person name="Berns N."/>
            <person name="Bolognesi R."/>
            <person name="Bonneton F."/>
            <person name="Bopp D."/>
            <person name="Brown S.J."/>
            <person name="Bucher G."/>
            <person name="Butts T."/>
            <person name="Chaumot A."/>
            <person name="Denell R.E."/>
            <person name="Ferrier D.E."/>
            <person name="Friedrich M."/>
            <person name="Gordon C.M."/>
            <person name="Jindra M."/>
            <person name="Klingler M."/>
            <person name="Lan Q."/>
            <person name="Lattorff H.M."/>
            <person name="Laudet V."/>
            <person name="von Levetsow C."/>
            <person name="Liu Z."/>
            <person name="Lutz R."/>
            <person name="Lynch J.A."/>
            <person name="da Fonseca R.N."/>
            <person name="Posnien N."/>
            <person name="Reuter R."/>
            <person name="Roth S."/>
            <person name="Savard J."/>
            <person name="Schinko J.B."/>
            <person name="Schmitt C."/>
            <person name="Schoppmeier M."/>
            <person name="Schroder R."/>
            <person name="Shippy T.D."/>
            <person name="Simonnet F."/>
            <person name="Marques-Souza H."/>
            <person name="Tautz D."/>
            <person name="Tomoyasu Y."/>
            <person name="Trauner J."/>
            <person name="Van der Zee M."/>
            <person name="Vervoort M."/>
            <person name="Wittkopp N."/>
            <person name="Wimmer E.A."/>
            <person name="Yang X."/>
            <person name="Jones A.K."/>
            <person name="Sattelle D.B."/>
            <person name="Ebert P.R."/>
            <person name="Nelson D."/>
            <person name="Scott J.G."/>
            <person name="Beeman R.W."/>
            <person name="Muthukrishnan S."/>
            <person name="Kramer K.J."/>
            <person name="Arakane Y."/>
            <person name="Beeman R.W."/>
            <person name="Zhu Q."/>
            <person name="Hogenkamp D."/>
            <person name="Dixit R."/>
            <person name="Oppert B."/>
            <person name="Jiang H."/>
            <person name="Zou Z."/>
            <person name="Marshall J."/>
            <person name="Elpidina E."/>
            <person name="Vinokurov K."/>
            <person name="Oppert C."/>
            <person name="Zou Z."/>
            <person name="Evans J."/>
            <person name="Lu Z."/>
            <person name="Zhao P."/>
            <person name="Sumathipala N."/>
            <person name="Altincicek B."/>
            <person name="Vilcinskas A."/>
            <person name="Williams M."/>
            <person name="Hultmark D."/>
            <person name="Hetru C."/>
            <person name="Jiang H."/>
            <person name="Grimmelikhuijzen C.J."/>
            <person name="Hauser F."/>
            <person name="Cazzamali G."/>
            <person name="Williamson M."/>
            <person name="Park Y."/>
            <person name="Li B."/>
            <person name="Tanaka Y."/>
            <person name="Predel R."/>
            <person name="Neupert S."/>
            <person name="Schachtner J."/>
            <person name="Verleyen P."/>
            <person name="Raible F."/>
            <person name="Bork P."/>
            <person name="Friedrich M."/>
            <person name="Walden K.K."/>
            <person name="Robertson H.M."/>
            <person name="Angeli S."/>
            <person name="Foret S."/>
            <person name="Bucher G."/>
            <person name="Schuetz S."/>
            <person name="Maleszka R."/>
            <person name="Wimmer E.A."/>
            <person name="Beeman R.W."/>
            <person name="Lorenzen M."/>
            <person name="Tomoyasu Y."/>
            <person name="Miller S.C."/>
            <person name="Grossmann D."/>
            <person name="Bucher G."/>
        </authorList>
    </citation>
    <scope>NUCLEOTIDE SEQUENCE [LARGE SCALE GENOMIC DNA]</scope>
    <source>
        <strain evidence="1 2">Georgia GA2</strain>
    </source>
</reference>
<sequence>MELYLIVYYACFQDSTWCLLVATSKGASLSANSRHYLIIRDRENPEAAQDWKKYNGS</sequence>
<dbReference type="InParanoid" id="D6X1H6"/>
<evidence type="ECO:0000313" key="1">
    <source>
        <dbReference type="EMBL" id="EFA09497.1"/>
    </source>
</evidence>
<dbReference type="AlphaFoldDB" id="D6X1H6"/>
<organism evidence="1 2">
    <name type="scientific">Tribolium castaneum</name>
    <name type="common">Red flour beetle</name>
    <dbReference type="NCBI Taxonomy" id="7070"/>
    <lineage>
        <taxon>Eukaryota</taxon>
        <taxon>Metazoa</taxon>
        <taxon>Ecdysozoa</taxon>
        <taxon>Arthropoda</taxon>
        <taxon>Hexapoda</taxon>
        <taxon>Insecta</taxon>
        <taxon>Pterygota</taxon>
        <taxon>Neoptera</taxon>
        <taxon>Endopterygota</taxon>
        <taxon>Coleoptera</taxon>
        <taxon>Polyphaga</taxon>
        <taxon>Cucujiformia</taxon>
        <taxon>Tenebrionidae</taxon>
        <taxon>Tenebrionidae incertae sedis</taxon>
        <taxon>Tribolium</taxon>
    </lineage>
</organism>
<evidence type="ECO:0000313" key="2">
    <source>
        <dbReference type="Proteomes" id="UP000007266"/>
    </source>
</evidence>
<keyword evidence="2" id="KW-1185">Reference proteome</keyword>
<protein>
    <submittedName>
        <fullName evidence="1">Uncharacterized protein</fullName>
    </submittedName>
</protein>
<accession>D6X1H6</accession>
<proteinExistence type="predicted"/>
<dbReference type="HOGENOM" id="CLU_2999079_0_0_1"/>
<dbReference type="Proteomes" id="UP000007266">
    <property type="component" value="Linkage group 9"/>
</dbReference>
<gene>
    <name evidence="1" type="primary">GLEAN_10991</name>
    <name evidence="1" type="ORF">TcasGA2_TC010991</name>
</gene>